<dbReference type="AlphaFoldDB" id="A2E7C5"/>
<reference evidence="2" key="1">
    <citation type="submission" date="2006-10" db="EMBL/GenBank/DDBJ databases">
        <authorList>
            <person name="Amadeo P."/>
            <person name="Zhao Q."/>
            <person name="Wortman J."/>
            <person name="Fraser-Liggett C."/>
            <person name="Carlton J."/>
        </authorList>
    </citation>
    <scope>NUCLEOTIDE SEQUENCE</scope>
    <source>
        <strain evidence="2">G3</strain>
    </source>
</reference>
<reference evidence="2" key="2">
    <citation type="journal article" date="2007" name="Science">
        <title>Draft genome sequence of the sexually transmitted pathogen Trichomonas vaginalis.</title>
        <authorList>
            <person name="Carlton J.M."/>
            <person name="Hirt R.P."/>
            <person name="Silva J.C."/>
            <person name="Delcher A.L."/>
            <person name="Schatz M."/>
            <person name="Zhao Q."/>
            <person name="Wortman J.R."/>
            <person name="Bidwell S.L."/>
            <person name="Alsmark U.C.M."/>
            <person name="Besteiro S."/>
            <person name="Sicheritz-Ponten T."/>
            <person name="Noel C.J."/>
            <person name="Dacks J.B."/>
            <person name="Foster P.G."/>
            <person name="Simillion C."/>
            <person name="Van de Peer Y."/>
            <person name="Miranda-Saavedra D."/>
            <person name="Barton G.J."/>
            <person name="Westrop G.D."/>
            <person name="Mueller S."/>
            <person name="Dessi D."/>
            <person name="Fiori P.L."/>
            <person name="Ren Q."/>
            <person name="Paulsen I."/>
            <person name="Zhang H."/>
            <person name="Bastida-Corcuera F.D."/>
            <person name="Simoes-Barbosa A."/>
            <person name="Brown M.T."/>
            <person name="Hayes R.D."/>
            <person name="Mukherjee M."/>
            <person name="Okumura C.Y."/>
            <person name="Schneider R."/>
            <person name="Smith A.J."/>
            <person name="Vanacova S."/>
            <person name="Villalvazo M."/>
            <person name="Haas B.J."/>
            <person name="Pertea M."/>
            <person name="Feldblyum T.V."/>
            <person name="Utterback T.R."/>
            <person name="Shu C.L."/>
            <person name="Osoegawa K."/>
            <person name="de Jong P.J."/>
            <person name="Hrdy I."/>
            <person name="Horvathova L."/>
            <person name="Zubacova Z."/>
            <person name="Dolezal P."/>
            <person name="Malik S.B."/>
            <person name="Logsdon J.M. Jr."/>
            <person name="Henze K."/>
            <person name="Gupta A."/>
            <person name="Wang C.C."/>
            <person name="Dunne R.L."/>
            <person name="Upcroft J.A."/>
            <person name="Upcroft P."/>
            <person name="White O."/>
            <person name="Salzberg S.L."/>
            <person name="Tang P."/>
            <person name="Chiu C.-H."/>
            <person name="Lee Y.-S."/>
            <person name="Embley T.M."/>
            <person name="Coombs G.H."/>
            <person name="Mottram J.C."/>
            <person name="Tachezy J."/>
            <person name="Fraser-Liggett C.M."/>
            <person name="Johnson P.J."/>
        </authorList>
    </citation>
    <scope>NUCLEOTIDE SEQUENCE [LARGE SCALE GENOMIC DNA]</scope>
    <source>
        <strain evidence="2">G3</strain>
    </source>
</reference>
<evidence type="ECO:0000313" key="3">
    <source>
        <dbReference type="Proteomes" id="UP000001542"/>
    </source>
</evidence>
<dbReference type="EMBL" id="DS113319">
    <property type="protein sequence ID" value="EAY11418.1"/>
    <property type="molecule type" value="Genomic_DNA"/>
</dbReference>
<keyword evidence="3" id="KW-1185">Reference proteome</keyword>
<proteinExistence type="predicted"/>
<evidence type="ECO:0000313" key="2">
    <source>
        <dbReference type="EMBL" id="EAY11418.1"/>
    </source>
</evidence>
<feature type="region of interest" description="Disordered" evidence="1">
    <location>
        <begin position="586"/>
        <end position="614"/>
    </location>
</feature>
<protein>
    <submittedName>
        <fullName evidence="2">Uncharacterized protein</fullName>
    </submittedName>
</protein>
<sequence>MLNSKSIDSIIELVKNSDSTLSKFVHEANAVKSIASKQDIIHDFIKQHFKTLIDCALNTNSSLDAKEQSYYDLVIRAYAERFPLDVTNCEYFFDKVLEFAKPESPERTLICIAETFLSILRSKNQAAISVFAMHPQIFESLIQSIHYNSIFESLRMISIQNNPSLNLLYEQIMISEILYNQLFIQKSYRVAIILSNIIGILAIPSNNISFFCSQQRLDQLLALTYDTNDAILASGCLKFFYSLLIQVEYAKSSDIDSDSSEYDDSDNLYEISDFFEARFPQFTNFAMSNKPFAYDKGSAITLITRLIPFLKTNIEPASHLLDYLFELTISNPCQSMIHNAFLSTFEACKNTGIDLNEFDKRCQVKSRIAHIFNKRHYVLANFWAHLHAVAKELISDTECYSTDDDSERSDAFTQPPATNQENSLIAQQDYVQMPLMTNEDILGDSDDEEIISDPGDLTLNYNDNAIVTPPVDSPARERAISLSPMSMGNNIYDMHPFLTPAPPIPAFDKPFSGLVTNQRAQSFSTTLSIADIGPPPPIPTLPVITMSPASSLRAKKFEESPPDDPCDANSWRKFVKGQFAQMSEIMSNDYGGPLPGDAQDNLFDLGTSDEDDLY</sequence>
<organism evidence="2 3">
    <name type="scientific">Trichomonas vaginalis (strain ATCC PRA-98 / G3)</name>
    <dbReference type="NCBI Taxonomy" id="412133"/>
    <lineage>
        <taxon>Eukaryota</taxon>
        <taxon>Metamonada</taxon>
        <taxon>Parabasalia</taxon>
        <taxon>Trichomonadida</taxon>
        <taxon>Trichomonadidae</taxon>
        <taxon>Trichomonas</taxon>
    </lineage>
</organism>
<dbReference type="VEuPathDB" id="TrichDB:TVAG_418550"/>
<dbReference type="RefSeq" id="XP_001323641.1">
    <property type="nucleotide sequence ID" value="XM_001323606.1"/>
</dbReference>
<dbReference type="Proteomes" id="UP000001542">
    <property type="component" value="Unassembled WGS sequence"/>
</dbReference>
<evidence type="ECO:0000256" key="1">
    <source>
        <dbReference type="SAM" id="MobiDB-lite"/>
    </source>
</evidence>
<feature type="region of interest" description="Disordered" evidence="1">
    <location>
        <begin position="400"/>
        <end position="421"/>
    </location>
</feature>
<accession>A2E7C5</accession>
<dbReference type="InParanoid" id="A2E7C5"/>
<dbReference type="VEuPathDB" id="TrichDB:TVAGG3_0831720"/>
<dbReference type="KEGG" id="tva:4769371"/>
<gene>
    <name evidence="2" type="ORF">TVAG_418550</name>
</gene>
<feature type="compositionally biased region" description="Polar residues" evidence="1">
    <location>
        <begin position="411"/>
        <end position="421"/>
    </location>
</feature>
<name>A2E7C5_TRIV3</name>